<protein>
    <submittedName>
        <fullName evidence="2">Uncharacterized protein</fullName>
    </submittedName>
</protein>
<organism evidence="2">
    <name type="scientific">Tetraselmis sp. GSL018</name>
    <dbReference type="NCBI Taxonomy" id="582737"/>
    <lineage>
        <taxon>Eukaryota</taxon>
        <taxon>Viridiplantae</taxon>
        <taxon>Chlorophyta</taxon>
        <taxon>core chlorophytes</taxon>
        <taxon>Chlorodendrophyceae</taxon>
        <taxon>Chlorodendrales</taxon>
        <taxon>Chlorodendraceae</taxon>
        <taxon>Tetraselmis</taxon>
    </lineage>
</organism>
<proteinExistence type="predicted"/>
<feature type="non-terminal residue" evidence="2">
    <location>
        <position position="1"/>
    </location>
</feature>
<dbReference type="AlphaFoldDB" id="A0A061RCB4"/>
<accession>A0A061RCB4</accession>
<sequence>RRERLVGPRHNERGGYPETTTGYKMRNVPMDAAGRGIDLSGFRCLSVLRGLKDERRNHARGGLSSWTGWEAFVRGRKREYKRGGHLRQLRVRKGNRATGEAFAHKRVQSIAHCRIQGEEAFTKPDTQENRTGLQEGGREGGASREEDLRGGLMGKGRRVERLG</sequence>
<evidence type="ECO:0000256" key="1">
    <source>
        <dbReference type="SAM" id="MobiDB-lite"/>
    </source>
</evidence>
<reference evidence="2" key="1">
    <citation type="submission" date="2014-05" db="EMBL/GenBank/DDBJ databases">
        <title>The transcriptome of the halophilic microalga Tetraselmis sp. GSL018 isolated from the Great Salt Lake, Utah.</title>
        <authorList>
            <person name="Jinkerson R.E."/>
            <person name="D'Adamo S."/>
            <person name="Posewitz M.C."/>
        </authorList>
    </citation>
    <scope>NUCLEOTIDE SEQUENCE</scope>
    <source>
        <strain evidence="2">GSL018</strain>
    </source>
</reference>
<gene>
    <name evidence="2" type="ORF">TSPGSL018_3794</name>
</gene>
<feature type="compositionally biased region" description="Basic and acidic residues" evidence="1">
    <location>
        <begin position="136"/>
        <end position="149"/>
    </location>
</feature>
<feature type="region of interest" description="Disordered" evidence="1">
    <location>
        <begin position="1"/>
        <end position="24"/>
    </location>
</feature>
<feature type="region of interest" description="Disordered" evidence="1">
    <location>
        <begin position="121"/>
        <end position="163"/>
    </location>
</feature>
<evidence type="ECO:0000313" key="2">
    <source>
        <dbReference type="EMBL" id="JAC70592.1"/>
    </source>
</evidence>
<dbReference type="EMBL" id="GBEZ01015584">
    <property type="protein sequence ID" value="JAC70592.1"/>
    <property type="molecule type" value="Transcribed_RNA"/>
</dbReference>
<name>A0A061RCB4_9CHLO</name>
<feature type="compositionally biased region" description="Basic and acidic residues" evidence="1">
    <location>
        <begin position="1"/>
        <end position="15"/>
    </location>
</feature>